<dbReference type="AlphaFoldDB" id="A0AA47MGT4"/>
<evidence type="ECO:0000259" key="2">
    <source>
        <dbReference type="Pfam" id="PF14291"/>
    </source>
</evidence>
<name>A0AA47MGT4_MERPO</name>
<dbReference type="PANTHER" id="PTHR45749:SF21">
    <property type="entry name" value="DUF4371 DOMAIN-CONTAINING PROTEIN"/>
    <property type="match status" value="1"/>
</dbReference>
<reference evidence="3" key="1">
    <citation type="journal article" date="2023" name="Front. Mar. Sci.">
        <title>A new Merluccius polli reference genome to investigate the effects of global change in West African waters.</title>
        <authorList>
            <person name="Mateo J.L."/>
            <person name="Blanco-Fernandez C."/>
            <person name="Garcia-Vazquez E."/>
            <person name="Machado-Schiaffino G."/>
        </authorList>
    </citation>
    <scope>NUCLEOTIDE SEQUENCE</scope>
    <source>
        <strain evidence="3">C29</strain>
        <tissue evidence="3">Fin</tissue>
    </source>
</reference>
<feature type="compositionally biased region" description="Acidic residues" evidence="1">
    <location>
        <begin position="22"/>
        <end position="35"/>
    </location>
</feature>
<evidence type="ECO:0000313" key="3">
    <source>
        <dbReference type="EMBL" id="KAK0139994.1"/>
    </source>
</evidence>
<organism evidence="3 4">
    <name type="scientific">Merluccius polli</name>
    <name type="common">Benguela hake</name>
    <name type="synonym">Merluccius cadenati</name>
    <dbReference type="NCBI Taxonomy" id="89951"/>
    <lineage>
        <taxon>Eukaryota</taxon>
        <taxon>Metazoa</taxon>
        <taxon>Chordata</taxon>
        <taxon>Craniata</taxon>
        <taxon>Vertebrata</taxon>
        <taxon>Euteleostomi</taxon>
        <taxon>Actinopterygii</taxon>
        <taxon>Neopterygii</taxon>
        <taxon>Teleostei</taxon>
        <taxon>Neoteleostei</taxon>
        <taxon>Acanthomorphata</taxon>
        <taxon>Zeiogadaria</taxon>
        <taxon>Gadariae</taxon>
        <taxon>Gadiformes</taxon>
        <taxon>Gadoidei</taxon>
        <taxon>Merlucciidae</taxon>
        <taxon>Merluccius</taxon>
    </lineage>
</organism>
<protein>
    <submittedName>
        <fullName evidence="3">Zinc finger MYM-type protein 1</fullName>
    </submittedName>
</protein>
<feature type="domain" description="DUF4371" evidence="2">
    <location>
        <begin position="179"/>
        <end position="319"/>
    </location>
</feature>
<feature type="region of interest" description="Disordered" evidence="1">
    <location>
        <begin position="1"/>
        <end position="39"/>
    </location>
</feature>
<evidence type="ECO:0000256" key="1">
    <source>
        <dbReference type="SAM" id="MobiDB-lite"/>
    </source>
</evidence>
<proteinExistence type="predicted"/>
<dbReference type="EMBL" id="JAOPHQ010004276">
    <property type="protein sequence ID" value="KAK0139994.1"/>
    <property type="molecule type" value="Genomic_DNA"/>
</dbReference>
<keyword evidence="4" id="KW-1185">Reference proteome</keyword>
<accession>A0AA47MGT4</accession>
<gene>
    <name evidence="3" type="primary">ZMYM1_86</name>
    <name evidence="3" type="ORF">N1851_023101</name>
</gene>
<evidence type="ECO:0000313" key="4">
    <source>
        <dbReference type="Proteomes" id="UP001174136"/>
    </source>
</evidence>
<comment type="caution">
    <text evidence="3">The sequence shown here is derived from an EMBL/GenBank/DDBJ whole genome shotgun (WGS) entry which is preliminary data.</text>
</comment>
<dbReference type="PANTHER" id="PTHR45749">
    <property type="match status" value="1"/>
</dbReference>
<dbReference type="Pfam" id="PF14291">
    <property type="entry name" value="DUF4371"/>
    <property type="match status" value="1"/>
</dbReference>
<sequence length="321" mass="37253">MEGNCDDEDREKTDDSDMERSDEVEDIQEKTDDDTTTNNNYALLSSLKHPTDPAHVQKHSIDHSNRFVEFCCSIGPCGVVSRQSLAEYSVESDSMFCFSCQLFMKEEKYESKVAWRTVGVDNWKKGTEKIKEHKKTEAHMVSMVRWSNFKQRPLEEAFRRADMEGQARREEERQRNREIMRRLIDITLYLARQNGAFRGQNESNTSLNKGNFLELVQLLSNYDSIKMHLDHINKIHSKQKTAHVSLLSNRTQNDIISAFATYVRGESLKEMDESKTFSILLDETTDVSHVEQVSFVVRFVHQMEIKERFLQVCDVSGTTAK</sequence>
<dbReference type="InterPro" id="IPR025398">
    <property type="entry name" value="DUF4371"/>
</dbReference>
<feature type="compositionally biased region" description="Basic and acidic residues" evidence="1">
    <location>
        <begin position="10"/>
        <end position="21"/>
    </location>
</feature>
<dbReference type="Proteomes" id="UP001174136">
    <property type="component" value="Unassembled WGS sequence"/>
</dbReference>